<dbReference type="EMBL" id="CP014989">
    <property type="protein sequence ID" value="ANS80327.1"/>
    <property type="molecule type" value="Genomic_DNA"/>
</dbReference>
<protein>
    <submittedName>
        <fullName evidence="3">tRNA pseudouridine synthase A</fullName>
        <ecNumber evidence="3">4.2.1.70</ecNumber>
    </submittedName>
</protein>
<dbReference type="GO" id="GO:0006396">
    <property type="term" value="P:RNA processing"/>
    <property type="evidence" value="ECO:0007669"/>
    <property type="project" value="UniProtKB-ARBA"/>
</dbReference>
<dbReference type="PATRIC" id="fig|1758689.4.peg.3057"/>
<sequence>MRIRLDLAYDGTDFSGWARQPGLRTVEETLALALATVLRGDPPRLTVGGRTDAGVHARGSVCHLDVDEAAMVSGGADDAEQPAEDDDTTK</sequence>
<dbReference type="KEGG" id="serj:SGUI_2931"/>
<accession>A0A1B1NFY5</accession>
<dbReference type="GO" id="GO:0009982">
    <property type="term" value="F:pseudouridine synthase activity"/>
    <property type="evidence" value="ECO:0007669"/>
    <property type="project" value="InterPro"/>
</dbReference>
<dbReference type="InterPro" id="IPR020094">
    <property type="entry name" value="TruA/RsuA/RluB/E/F_N"/>
</dbReference>
<reference evidence="3 4" key="1">
    <citation type="submission" date="2016-03" db="EMBL/GenBank/DDBJ databases">
        <title>Shallow-sea hydrothermal system.</title>
        <authorList>
            <person name="Tang K."/>
        </authorList>
    </citation>
    <scope>NUCLEOTIDE SEQUENCE [LARGE SCALE GENOMIC DNA]</scope>
    <source>
        <strain evidence="3 4">JLT9</strain>
    </source>
</reference>
<dbReference type="InterPro" id="IPR020103">
    <property type="entry name" value="PsdUridine_synth_cat_dom_sf"/>
</dbReference>
<keyword evidence="1" id="KW-0413">Isomerase</keyword>
<evidence type="ECO:0000313" key="4">
    <source>
        <dbReference type="Proteomes" id="UP000092482"/>
    </source>
</evidence>
<proteinExistence type="predicted"/>
<gene>
    <name evidence="3" type="ORF">SGUI_2931</name>
</gene>
<evidence type="ECO:0000256" key="2">
    <source>
        <dbReference type="SAM" id="MobiDB-lite"/>
    </source>
</evidence>
<dbReference type="GO" id="GO:0003723">
    <property type="term" value="F:RNA binding"/>
    <property type="evidence" value="ECO:0007669"/>
    <property type="project" value="InterPro"/>
</dbReference>
<feature type="compositionally biased region" description="Acidic residues" evidence="2">
    <location>
        <begin position="77"/>
        <end position="90"/>
    </location>
</feature>
<dbReference type="GO" id="GO:0004730">
    <property type="term" value="F:pseudouridylate synthase activity"/>
    <property type="evidence" value="ECO:0007669"/>
    <property type="project" value="UniProtKB-EC"/>
</dbReference>
<name>A0A1B1NFY5_9MICO</name>
<dbReference type="GO" id="GO:0140098">
    <property type="term" value="F:catalytic activity, acting on RNA"/>
    <property type="evidence" value="ECO:0007669"/>
    <property type="project" value="UniProtKB-ARBA"/>
</dbReference>
<evidence type="ECO:0000256" key="1">
    <source>
        <dbReference type="ARBA" id="ARBA00023235"/>
    </source>
</evidence>
<feature type="region of interest" description="Disordered" evidence="2">
    <location>
        <begin position="69"/>
        <end position="90"/>
    </location>
</feature>
<dbReference type="SUPFAM" id="SSF55120">
    <property type="entry name" value="Pseudouridine synthase"/>
    <property type="match status" value="1"/>
</dbReference>
<dbReference type="EC" id="4.2.1.70" evidence="3"/>
<evidence type="ECO:0000313" key="3">
    <source>
        <dbReference type="EMBL" id="ANS80327.1"/>
    </source>
</evidence>
<dbReference type="AlphaFoldDB" id="A0A1B1NFY5"/>
<keyword evidence="3" id="KW-0456">Lyase</keyword>
<organism evidence="3 4">
    <name type="scientific">Serinicoccus hydrothermalis</name>
    <dbReference type="NCBI Taxonomy" id="1758689"/>
    <lineage>
        <taxon>Bacteria</taxon>
        <taxon>Bacillati</taxon>
        <taxon>Actinomycetota</taxon>
        <taxon>Actinomycetes</taxon>
        <taxon>Micrococcales</taxon>
        <taxon>Ornithinimicrobiaceae</taxon>
        <taxon>Serinicoccus</taxon>
    </lineage>
</organism>
<dbReference type="Proteomes" id="UP000092482">
    <property type="component" value="Chromosome"/>
</dbReference>
<keyword evidence="4" id="KW-1185">Reference proteome</keyword>
<dbReference type="STRING" id="1758689.SGUI_2931"/>
<dbReference type="Gene3D" id="3.30.70.580">
    <property type="entry name" value="Pseudouridine synthase I, catalytic domain, N-terminal subdomain"/>
    <property type="match status" value="1"/>
</dbReference>